<keyword evidence="12" id="KW-1185">Reference proteome</keyword>
<keyword evidence="6 7" id="KW-0720">Serine protease</keyword>
<dbReference type="Pfam" id="PF14684">
    <property type="entry name" value="Tricorn_C1"/>
    <property type="match status" value="1"/>
</dbReference>
<dbReference type="PANTHER" id="PTHR43253:SF1">
    <property type="entry name" value="TRICORN PROTEASE HOMOLOG 2-RELATED"/>
    <property type="match status" value="1"/>
</dbReference>
<comment type="similarity">
    <text evidence="2 7">Belongs to the peptidase S41B family.</text>
</comment>
<keyword evidence="4 7" id="KW-0645">Protease</keyword>
<evidence type="ECO:0000256" key="4">
    <source>
        <dbReference type="ARBA" id="ARBA00022670"/>
    </source>
</evidence>
<comment type="subcellular location">
    <subcellularLocation>
        <location evidence="1 7">Cytoplasm</location>
    </subcellularLocation>
</comment>
<evidence type="ECO:0000259" key="10">
    <source>
        <dbReference type="PROSITE" id="PS50106"/>
    </source>
</evidence>
<dbReference type="Gene3D" id="2.120.10.30">
    <property type="entry name" value="TolB, C-terminal domain"/>
    <property type="match status" value="3"/>
</dbReference>
<dbReference type="InterPro" id="IPR005151">
    <property type="entry name" value="Tail-specific_protease"/>
</dbReference>
<dbReference type="InterPro" id="IPR001478">
    <property type="entry name" value="PDZ"/>
</dbReference>
<evidence type="ECO:0000313" key="11">
    <source>
        <dbReference type="EMBL" id="MCS3919531.1"/>
    </source>
</evidence>
<dbReference type="PANTHER" id="PTHR43253">
    <property type="entry name" value="TRICORN PROTEASE HOMOLOG 2-RELATED"/>
    <property type="match status" value="1"/>
</dbReference>
<protein>
    <recommendedName>
        <fullName evidence="7">Tricorn protease homolog</fullName>
        <ecNumber evidence="7">3.4.21.-</ecNumber>
    </recommendedName>
</protein>
<dbReference type="Pfam" id="PF03572">
    <property type="entry name" value="Peptidase_S41"/>
    <property type="match status" value="1"/>
</dbReference>
<keyword evidence="5 7" id="KW-0378">Hydrolase</keyword>
<dbReference type="PIRSF" id="PIRSF036421">
    <property type="entry name" value="Tricorn_protease"/>
    <property type="match status" value="1"/>
</dbReference>
<evidence type="ECO:0000256" key="3">
    <source>
        <dbReference type="ARBA" id="ARBA00022490"/>
    </source>
</evidence>
<dbReference type="SUPFAM" id="SSF50156">
    <property type="entry name" value="PDZ domain-like"/>
    <property type="match status" value="1"/>
</dbReference>
<dbReference type="GO" id="GO:0006508">
    <property type="term" value="P:proteolysis"/>
    <property type="evidence" value="ECO:0007669"/>
    <property type="project" value="UniProtKB-KW"/>
</dbReference>
<sequence length="1045" mass="118427">MRKAVVAILLVFVAVATAQDLEPARFLRFPAFSPDGKQIAFSYMGDIWVAPAEGGNAIRLTVHPAHDIRPRFSPDGKWIAFNSNREGNYDIFLMPATGGRPKRLTYHSANDILGDWSPDGRWIVFSSNRDHRFAQIYLLEVETGYVRRLTSDETSLHSPTFSPDGRYIVFCRGGTSWWRKGYRGSANSEIWRLPITINGDRITTGKPERLTYYEGNDWFPMVSPDGTLYFVSDRTGVFNIWRMPLSGTRDKGQWTGKAKVEQVTNHADRVLYPNLSRDGRFIVYEHDFSLWVVPTKGGKPKRLTIFAPSDEPQNRLQRLTLTSQATQFALSPDGKQVAFVVRGEIFVVNVERGGEAKRITDHPYRDFDIDWSPDGRKLAFISERDGNREVYIVDVRTRELRRLTNTPDAAESNPEWSPTGNYVAFVRGPFGRQLCWVDVNTGEEKVVVEGPFIGEFAWSPDGRWICFNRRDPANNVTDLYIVPWNGGEPVNVTRMPYWNGSIVWTKDGKNIVFRSNRTDNNVDIYVLPLERPKEKLDEEGSESEKKSQERKEGEKKLPEVKIDFTDIHKRIRRLTTTVFNEGSFAVSPDSKTVVFVATPVDQPEIWSVPLEGGSLTRLASGVSASQLQFSPDGNRIYFLSTGGTIRYLTRPAGSLGSVNFTARLTVDRVVELQHMFDEGWRLLKEQFYDEKMHGVDWDAMREKYRPLIEHVAAKEDFYALVSMMLGELNASHLGIGGSTVSGPETAYLGVWFDPEHRGPGVKISAVLKNSPADKDESRLNVGEFILAIDGVEVSNNEQIWDALADKAGRVVELLVSDKPTKEGARTVKIKPINRGQWSNLLYEDWIEKRKRMVDEWSNGRIGYIHIQAMSQSELRKFEREFYAEVVGKKEALIIDVRFNGGGRIHDELLTILKRRLYALEQYRGTPPFTQPFQVWQKPTVVLINEFSASDAEIFPKAFRDLGLGKLVGVPTYGGVIGTYNVTLIDGTTFFRVPVTGWRTLDGVNLENYGVKPDILVEHSPEDNANENDLQLRAAVDLLLKELGKK</sequence>
<organism evidence="11 12">
    <name type="scientific">Candidatus Fervidibacter sacchari</name>
    <dbReference type="NCBI Taxonomy" id="1448929"/>
    <lineage>
        <taxon>Bacteria</taxon>
        <taxon>Candidatus Fervidibacterota</taxon>
        <taxon>Candidatus Fervidibacter</taxon>
    </lineage>
</organism>
<evidence type="ECO:0000256" key="2">
    <source>
        <dbReference type="ARBA" id="ARBA00008524"/>
    </source>
</evidence>
<evidence type="ECO:0000256" key="9">
    <source>
        <dbReference type="SAM" id="SignalP"/>
    </source>
</evidence>
<dbReference type="CDD" id="cd00136">
    <property type="entry name" value="PDZ_canonical"/>
    <property type="match status" value="1"/>
</dbReference>
<evidence type="ECO:0000256" key="5">
    <source>
        <dbReference type="ARBA" id="ARBA00022801"/>
    </source>
</evidence>
<gene>
    <name evidence="11" type="ORF">M2350_001944</name>
</gene>
<dbReference type="SUPFAM" id="SSF52096">
    <property type="entry name" value="ClpP/crotonase"/>
    <property type="match status" value="1"/>
</dbReference>
<name>A0ABT2ENK6_9BACT</name>
<feature type="signal peptide" evidence="9">
    <location>
        <begin position="1"/>
        <end position="18"/>
    </location>
</feature>
<evidence type="ECO:0000256" key="1">
    <source>
        <dbReference type="ARBA" id="ARBA00004496"/>
    </source>
</evidence>
<dbReference type="Gene3D" id="2.120.10.60">
    <property type="entry name" value="Tricorn protease N-terminal domain"/>
    <property type="match status" value="1"/>
</dbReference>
<feature type="region of interest" description="Disordered" evidence="8">
    <location>
        <begin position="535"/>
        <end position="555"/>
    </location>
</feature>
<evidence type="ECO:0000313" key="12">
    <source>
        <dbReference type="Proteomes" id="UP001204798"/>
    </source>
</evidence>
<dbReference type="Pfam" id="PF14685">
    <property type="entry name" value="PDZ_Tricorn"/>
    <property type="match status" value="1"/>
</dbReference>
<dbReference type="Pfam" id="PF07676">
    <property type="entry name" value="PD40"/>
    <property type="match status" value="1"/>
</dbReference>
<keyword evidence="9" id="KW-0732">Signal</keyword>
<dbReference type="InterPro" id="IPR029045">
    <property type="entry name" value="ClpP/crotonase-like_dom_sf"/>
</dbReference>
<accession>A0ABT2ENK6</accession>
<dbReference type="Pfam" id="PF26549">
    <property type="entry name" value="Tricorn_N"/>
    <property type="match status" value="1"/>
</dbReference>
<evidence type="ECO:0000256" key="6">
    <source>
        <dbReference type="ARBA" id="ARBA00022825"/>
    </source>
</evidence>
<dbReference type="InterPro" id="IPR028204">
    <property type="entry name" value="Tricorn_C1"/>
</dbReference>
<proteinExistence type="inferred from homology"/>
<comment type="caution">
    <text evidence="11">The sequence shown here is derived from an EMBL/GenBank/DDBJ whole genome shotgun (WGS) entry which is preliminary data.</text>
</comment>
<dbReference type="SUPFAM" id="SSF82171">
    <property type="entry name" value="DPP6 N-terminal domain-like"/>
    <property type="match status" value="1"/>
</dbReference>
<dbReference type="EMBL" id="JANUCP010000003">
    <property type="protein sequence ID" value="MCS3919531.1"/>
    <property type="molecule type" value="Genomic_DNA"/>
</dbReference>
<evidence type="ECO:0000256" key="7">
    <source>
        <dbReference type="PIRNR" id="PIRNR036421"/>
    </source>
</evidence>
<dbReference type="Proteomes" id="UP001204798">
    <property type="component" value="Unassembled WGS sequence"/>
</dbReference>
<dbReference type="Gene3D" id="2.30.42.10">
    <property type="match status" value="1"/>
</dbReference>
<dbReference type="Gene3D" id="3.90.226.10">
    <property type="entry name" value="2-enoyl-CoA Hydratase, Chain A, domain 1"/>
    <property type="match status" value="1"/>
</dbReference>
<dbReference type="InterPro" id="IPR011042">
    <property type="entry name" value="6-blade_b-propeller_TolB-like"/>
</dbReference>
<dbReference type="RefSeq" id="WP_259096033.1">
    <property type="nucleotide sequence ID" value="NZ_CP130454.1"/>
</dbReference>
<dbReference type="EC" id="3.4.21.-" evidence="7"/>
<dbReference type="SMART" id="SM00245">
    <property type="entry name" value="TSPc"/>
    <property type="match status" value="1"/>
</dbReference>
<feature type="domain" description="PDZ" evidence="10">
    <location>
        <begin position="720"/>
        <end position="818"/>
    </location>
</feature>
<feature type="chain" id="PRO_5045922177" description="Tricorn protease homolog" evidence="9">
    <location>
        <begin position="19"/>
        <end position="1045"/>
    </location>
</feature>
<evidence type="ECO:0000256" key="8">
    <source>
        <dbReference type="SAM" id="MobiDB-lite"/>
    </source>
</evidence>
<dbReference type="Pfam" id="PF26550">
    <property type="entry name" value="Tricorn_2nd"/>
    <property type="match status" value="1"/>
</dbReference>
<dbReference type="SUPFAM" id="SSF69304">
    <property type="entry name" value="Tricorn protease N-terminal domain"/>
    <property type="match status" value="1"/>
</dbReference>
<dbReference type="CDD" id="cd07562">
    <property type="entry name" value="Peptidase_S41_TRI"/>
    <property type="match status" value="1"/>
</dbReference>
<dbReference type="PROSITE" id="PS50106">
    <property type="entry name" value="PDZ"/>
    <property type="match status" value="1"/>
</dbReference>
<comment type="function">
    <text evidence="7">Degrades oligopeptides.</text>
</comment>
<dbReference type="Gene3D" id="3.30.750.44">
    <property type="match status" value="1"/>
</dbReference>
<dbReference type="InterPro" id="IPR012393">
    <property type="entry name" value="Tricorn_protease"/>
</dbReference>
<dbReference type="InterPro" id="IPR029414">
    <property type="entry name" value="Tricorn_PDZ"/>
</dbReference>
<dbReference type="GO" id="GO:0008233">
    <property type="term" value="F:peptidase activity"/>
    <property type="evidence" value="ECO:0007669"/>
    <property type="project" value="UniProtKB-KW"/>
</dbReference>
<keyword evidence="3 7" id="KW-0963">Cytoplasm</keyword>
<dbReference type="SMART" id="SM00228">
    <property type="entry name" value="PDZ"/>
    <property type="match status" value="1"/>
</dbReference>
<dbReference type="InterPro" id="IPR011659">
    <property type="entry name" value="WD40"/>
</dbReference>
<dbReference type="InterPro" id="IPR036034">
    <property type="entry name" value="PDZ_sf"/>
</dbReference>
<reference evidence="11 12" key="1">
    <citation type="submission" date="2022-08" db="EMBL/GenBank/DDBJ databases">
        <title>Bacterial and archaeal communities from various locations to study Microbial Dark Matter (Phase II).</title>
        <authorList>
            <person name="Stepanauskas R."/>
        </authorList>
    </citation>
    <scope>NUCLEOTIDE SEQUENCE [LARGE SCALE GENOMIC DNA]</scope>
    <source>
        <strain evidence="11 12">PD1</strain>
    </source>
</reference>